<protein>
    <submittedName>
        <fullName evidence="2">Uncharacterized protein</fullName>
    </submittedName>
</protein>
<evidence type="ECO:0000256" key="1">
    <source>
        <dbReference type="SAM" id="MobiDB-lite"/>
    </source>
</evidence>
<evidence type="ECO:0000313" key="2">
    <source>
        <dbReference type="EMBL" id="MBB5495656.1"/>
    </source>
</evidence>
<comment type="caution">
    <text evidence="2">The sequence shown here is derived from an EMBL/GenBank/DDBJ whole genome shotgun (WGS) entry which is preliminary data.</text>
</comment>
<keyword evidence="3" id="KW-1185">Reference proteome</keyword>
<dbReference type="AlphaFoldDB" id="A0A840WVU8"/>
<organism evidence="2 3">
    <name type="scientific">Nocardiopsis metallicus</name>
    <dbReference type="NCBI Taxonomy" id="179819"/>
    <lineage>
        <taxon>Bacteria</taxon>
        <taxon>Bacillati</taxon>
        <taxon>Actinomycetota</taxon>
        <taxon>Actinomycetes</taxon>
        <taxon>Streptosporangiales</taxon>
        <taxon>Nocardiopsidaceae</taxon>
        <taxon>Nocardiopsis</taxon>
    </lineage>
</organism>
<reference evidence="2 3" key="1">
    <citation type="submission" date="2020-08" db="EMBL/GenBank/DDBJ databases">
        <title>Sequencing the genomes of 1000 actinobacteria strains.</title>
        <authorList>
            <person name="Klenk H.-P."/>
        </authorList>
    </citation>
    <scope>NUCLEOTIDE SEQUENCE [LARGE SCALE GENOMIC DNA]</scope>
    <source>
        <strain evidence="2 3">DSM 44598</strain>
    </source>
</reference>
<gene>
    <name evidence="2" type="ORF">HNR07_006793</name>
</gene>
<name>A0A840WVU8_9ACTN</name>
<feature type="region of interest" description="Disordered" evidence="1">
    <location>
        <begin position="66"/>
        <end position="91"/>
    </location>
</feature>
<evidence type="ECO:0000313" key="3">
    <source>
        <dbReference type="Proteomes" id="UP000579647"/>
    </source>
</evidence>
<proteinExistence type="predicted"/>
<dbReference type="Proteomes" id="UP000579647">
    <property type="component" value="Unassembled WGS sequence"/>
</dbReference>
<sequence length="91" mass="10531">MTLETVEGSPAFHLRRLQATYRKRGWTIWHGNSTSQYWAAHTGRMVLISGESPQALAAEIERIQPSNYPTKVPTPRRHAPWRRPPLTRTLR</sequence>
<accession>A0A840WVU8</accession>
<dbReference type="EMBL" id="JACHDO010000001">
    <property type="protein sequence ID" value="MBB5495656.1"/>
    <property type="molecule type" value="Genomic_DNA"/>
</dbReference>